<dbReference type="InterPro" id="IPR001672">
    <property type="entry name" value="G6P_Isomerase"/>
</dbReference>
<dbReference type="PANTHER" id="PTHR11469:SF1">
    <property type="entry name" value="GLUCOSE-6-PHOSPHATE ISOMERASE"/>
    <property type="match status" value="1"/>
</dbReference>
<comment type="pathway">
    <text evidence="7">Carbohydrate biosynthesis; gluconeogenesis.</text>
</comment>
<dbReference type="EC" id="5.3.1.9" evidence="7"/>
<proteinExistence type="inferred from homology"/>
<dbReference type="HAMAP" id="MF_00473">
    <property type="entry name" value="G6P_isomerase"/>
    <property type="match status" value="1"/>
</dbReference>
<comment type="subcellular location">
    <subcellularLocation>
        <location evidence="7">Cytoplasm</location>
    </subcellularLocation>
</comment>
<keyword evidence="5 7" id="KW-0413">Isomerase</keyword>
<comment type="pathway">
    <text evidence="1 7 8">Carbohydrate degradation; glycolysis; D-glyceraldehyde 3-phosphate and glycerone phosphate from D-glucose: step 2/4.</text>
</comment>
<evidence type="ECO:0000256" key="5">
    <source>
        <dbReference type="ARBA" id="ARBA00023235"/>
    </source>
</evidence>
<dbReference type="NCBIfam" id="NF001211">
    <property type="entry name" value="PRK00179.1"/>
    <property type="match status" value="1"/>
</dbReference>
<dbReference type="PRINTS" id="PR00662">
    <property type="entry name" value="G6PISOMERASE"/>
</dbReference>
<dbReference type="RefSeq" id="WP_242377125.1">
    <property type="nucleotide sequence ID" value="NZ_JAKRKC020000001.1"/>
</dbReference>
<dbReference type="Gene3D" id="3.40.50.10490">
    <property type="entry name" value="Glucose-6-phosphate isomerase like protein, domain 1"/>
    <property type="match status" value="2"/>
</dbReference>
<evidence type="ECO:0000256" key="3">
    <source>
        <dbReference type="ARBA" id="ARBA00022432"/>
    </source>
</evidence>
<dbReference type="Pfam" id="PF00342">
    <property type="entry name" value="PGI"/>
    <property type="match status" value="1"/>
</dbReference>
<dbReference type="InterPro" id="IPR035476">
    <property type="entry name" value="SIS_PGI_1"/>
</dbReference>
<dbReference type="Gene3D" id="1.10.1390.10">
    <property type="match status" value="1"/>
</dbReference>
<evidence type="ECO:0000256" key="1">
    <source>
        <dbReference type="ARBA" id="ARBA00004926"/>
    </source>
</evidence>
<dbReference type="CDD" id="cd05016">
    <property type="entry name" value="SIS_PGI_2"/>
    <property type="match status" value="1"/>
</dbReference>
<dbReference type="SUPFAM" id="SSF53697">
    <property type="entry name" value="SIS domain"/>
    <property type="match status" value="1"/>
</dbReference>
<reference evidence="9 10" key="1">
    <citation type="submission" date="2022-04" db="EMBL/GenBank/DDBJ databases">
        <title>Genome draft of Actinomadura sp. ATCC 31491.</title>
        <authorList>
            <person name="Shi X."/>
            <person name="Du Y."/>
        </authorList>
    </citation>
    <scope>NUCLEOTIDE SEQUENCE [LARGE SCALE GENOMIC DNA]</scope>
    <source>
        <strain evidence="9 10">ATCC 31491</strain>
    </source>
</reference>
<keyword evidence="4 7" id="KW-0324">Glycolysis</keyword>
<dbReference type="GO" id="GO:0004347">
    <property type="term" value="F:glucose-6-phosphate isomerase activity"/>
    <property type="evidence" value="ECO:0007669"/>
    <property type="project" value="UniProtKB-EC"/>
</dbReference>
<comment type="caution">
    <text evidence="9">The sequence shown here is derived from an EMBL/GenBank/DDBJ whole genome shotgun (WGS) entry which is preliminary data.</text>
</comment>
<dbReference type="PROSITE" id="PS51463">
    <property type="entry name" value="P_GLUCOSE_ISOMERASE_3"/>
    <property type="match status" value="1"/>
</dbReference>
<evidence type="ECO:0000313" key="10">
    <source>
        <dbReference type="Proteomes" id="UP001317259"/>
    </source>
</evidence>
<feature type="active site" description="Proton donor" evidence="7">
    <location>
        <position position="354"/>
    </location>
</feature>
<feature type="active site" evidence="7">
    <location>
        <position position="385"/>
    </location>
</feature>
<keyword evidence="3 7" id="KW-0312">Gluconeogenesis</keyword>
<dbReference type="InterPro" id="IPR046348">
    <property type="entry name" value="SIS_dom_sf"/>
</dbReference>
<comment type="catalytic activity">
    <reaction evidence="6 7 8">
        <text>alpha-D-glucose 6-phosphate = beta-D-fructose 6-phosphate</text>
        <dbReference type="Rhea" id="RHEA:11816"/>
        <dbReference type="ChEBI" id="CHEBI:57634"/>
        <dbReference type="ChEBI" id="CHEBI:58225"/>
        <dbReference type="EC" id="5.3.1.9"/>
    </reaction>
</comment>
<keyword evidence="7" id="KW-0963">Cytoplasm</keyword>
<dbReference type="Proteomes" id="UP001317259">
    <property type="component" value="Unassembled WGS sequence"/>
</dbReference>
<dbReference type="InterPro" id="IPR023096">
    <property type="entry name" value="G6P_Isomerase_C"/>
</dbReference>
<organism evidence="9 10">
    <name type="scientific">Actinomadura luzonensis</name>
    <dbReference type="NCBI Taxonomy" id="2805427"/>
    <lineage>
        <taxon>Bacteria</taxon>
        <taxon>Bacillati</taxon>
        <taxon>Actinomycetota</taxon>
        <taxon>Actinomycetes</taxon>
        <taxon>Streptosporangiales</taxon>
        <taxon>Thermomonosporaceae</taxon>
        <taxon>Actinomadura</taxon>
    </lineage>
</organism>
<dbReference type="CDD" id="cd05015">
    <property type="entry name" value="SIS_PGI_1"/>
    <property type="match status" value="1"/>
</dbReference>
<dbReference type="PROSITE" id="PS00174">
    <property type="entry name" value="P_GLUCOSE_ISOMERASE_2"/>
    <property type="match status" value="1"/>
</dbReference>
<evidence type="ECO:0000256" key="8">
    <source>
        <dbReference type="RuleBase" id="RU000612"/>
    </source>
</evidence>
<comment type="similarity">
    <text evidence="2 7 8">Belongs to the GPI family.</text>
</comment>
<dbReference type="EMBL" id="JAKRKC020000001">
    <property type="protein sequence ID" value="MCK2212383.1"/>
    <property type="molecule type" value="Genomic_DNA"/>
</dbReference>
<feature type="active site" evidence="7">
    <location>
        <position position="505"/>
    </location>
</feature>
<comment type="function">
    <text evidence="7">Catalyzes the reversible isomerization of glucose-6-phosphate to fructose-6-phosphate.</text>
</comment>
<protein>
    <recommendedName>
        <fullName evidence="7">Glucose-6-phosphate isomerase</fullName>
        <shortName evidence="7">GPI</shortName>
        <ecNumber evidence="7">5.3.1.9</ecNumber>
    </recommendedName>
    <alternativeName>
        <fullName evidence="7">Phosphoglucose isomerase</fullName>
        <shortName evidence="7">PGI</shortName>
    </alternativeName>
    <alternativeName>
        <fullName evidence="7">Phosphohexose isomerase</fullName>
        <shortName evidence="7">PHI</shortName>
    </alternativeName>
</protein>
<name>A0ABT0FKA5_9ACTN</name>
<accession>A0ABT0FKA5</accession>
<dbReference type="InterPro" id="IPR018189">
    <property type="entry name" value="Phosphoglucose_isomerase_CS"/>
</dbReference>
<dbReference type="PANTHER" id="PTHR11469">
    <property type="entry name" value="GLUCOSE-6-PHOSPHATE ISOMERASE"/>
    <property type="match status" value="1"/>
</dbReference>
<evidence type="ECO:0000256" key="4">
    <source>
        <dbReference type="ARBA" id="ARBA00023152"/>
    </source>
</evidence>
<evidence type="ECO:0000313" key="9">
    <source>
        <dbReference type="EMBL" id="MCK2212383.1"/>
    </source>
</evidence>
<keyword evidence="10" id="KW-1185">Reference proteome</keyword>
<evidence type="ECO:0000256" key="6">
    <source>
        <dbReference type="ARBA" id="ARBA00029321"/>
    </source>
</evidence>
<dbReference type="InterPro" id="IPR035482">
    <property type="entry name" value="SIS_PGI_2"/>
</dbReference>
<evidence type="ECO:0000256" key="2">
    <source>
        <dbReference type="ARBA" id="ARBA00006604"/>
    </source>
</evidence>
<gene>
    <name evidence="7 9" type="primary">pgi</name>
    <name evidence="9" type="ORF">MF672_001000</name>
</gene>
<evidence type="ECO:0000256" key="7">
    <source>
        <dbReference type="HAMAP-Rule" id="MF_00473"/>
    </source>
</evidence>
<sequence>MALRDITALPAWESLRAQHADLTGRHLRELFAADPGRAERMSLTAGDLYLDYSKHWVTAETVECLVRLAEEAGLRKRIDAMFNGDRVNLTEDRPALHVALRLPAGAELVVDGQDVVGDVHAVLRRMGDFTGRVRTKQWRGATGEPVATVVNIGIGGSDLGPAMAYEALRDYADAGIDVQFVSNVDPADLRNALAGLDPAATLFVISSKSFDTLETVANATAARKWLTNALGEAAVSRHFVAASTNVAKAERFGIDPANVFGIWSWAGGRLSFCGSVGLSLMTAIGAERFHELLNGFHTIDEHFRTAPFRQNMPVLMGLLGIWYTNFFDAQTRAILPYSRRLHRLPAYLQQLMMESNGKSVRGDGTPVRLNTGEVFWGEPGTNGQHAFFQLLHQGTRTIPADFIGFAEPYADLGNMHDLLFANMLAQVWTLAFGKSAEENSEEGVPAALVPHKVVPGNRPLSVILAPRLTPSTLGQLVALYEHVMFVQGALWDIDSFDQWGVELGKEKALDLLPALTSEASHAGHVDEVVRALVGVYRLLRGRASGPGEVPGVRAGSTAASCRGFGVR</sequence>